<sequence length="141" mass="15804">MVTSQNILYSASAIARVLNVAASAVVKFDVFAKVVWVYVKGQRPQFLSKKLFTQHFVDRRKAEARGLTVTRHAFESSHFTVRNELKGTSYQVQAIASGLVCECEDYKNQVRFFGRGCCKHGYAVLAQLGFTDLRSYLASQA</sequence>
<name>A0AAW9Q4B2_9CYAN</name>
<evidence type="ECO:0000259" key="2">
    <source>
        <dbReference type="PROSITE" id="PS50966"/>
    </source>
</evidence>
<dbReference type="InterPro" id="IPR007527">
    <property type="entry name" value="Znf_SWIM"/>
</dbReference>
<evidence type="ECO:0000313" key="3">
    <source>
        <dbReference type="EMBL" id="MEE3718724.1"/>
    </source>
</evidence>
<keyword evidence="1" id="KW-0862">Zinc</keyword>
<evidence type="ECO:0000313" key="4">
    <source>
        <dbReference type="Proteomes" id="UP001333818"/>
    </source>
</evidence>
<gene>
    <name evidence="3" type="ORF">V2H45_18435</name>
</gene>
<keyword evidence="1" id="KW-0863">Zinc-finger</keyword>
<accession>A0AAW9Q4B2</accession>
<evidence type="ECO:0000256" key="1">
    <source>
        <dbReference type="PROSITE-ProRule" id="PRU00325"/>
    </source>
</evidence>
<dbReference type="Proteomes" id="UP001333818">
    <property type="component" value="Unassembled WGS sequence"/>
</dbReference>
<keyword evidence="4" id="KW-1185">Reference proteome</keyword>
<proteinExistence type="predicted"/>
<protein>
    <recommendedName>
        <fullName evidence="2">SWIM-type domain-containing protein</fullName>
    </recommendedName>
</protein>
<dbReference type="RefSeq" id="WP_330485160.1">
    <property type="nucleotide sequence ID" value="NZ_JAZBJZ010000090.1"/>
</dbReference>
<organism evidence="3 4">
    <name type="scientific">Tumidithrix elongata BACA0141</name>
    <dbReference type="NCBI Taxonomy" id="2716417"/>
    <lineage>
        <taxon>Bacteria</taxon>
        <taxon>Bacillati</taxon>
        <taxon>Cyanobacteriota</taxon>
        <taxon>Cyanophyceae</taxon>
        <taxon>Pseudanabaenales</taxon>
        <taxon>Pseudanabaenaceae</taxon>
        <taxon>Tumidithrix</taxon>
        <taxon>Tumidithrix elongata</taxon>
    </lineage>
</organism>
<comment type="caution">
    <text evidence="3">The sequence shown here is derived from an EMBL/GenBank/DDBJ whole genome shotgun (WGS) entry which is preliminary data.</text>
</comment>
<dbReference type="PROSITE" id="PS50966">
    <property type="entry name" value="ZF_SWIM"/>
    <property type="match status" value="1"/>
</dbReference>
<dbReference type="AlphaFoldDB" id="A0AAW9Q4B2"/>
<keyword evidence="1" id="KW-0479">Metal-binding</keyword>
<feature type="domain" description="SWIM-type" evidence="2">
    <location>
        <begin position="90"/>
        <end position="129"/>
    </location>
</feature>
<dbReference type="GO" id="GO:0008270">
    <property type="term" value="F:zinc ion binding"/>
    <property type="evidence" value="ECO:0007669"/>
    <property type="project" value="UniProtKB-KW"/>
</dbReference>
<reference evidence="3" key="1">
    <citation type="submission" date="2024-01" db="EMBL/GenBank/DDBJ databases">
        <title>Bank of Algae and Cyanobacteria of the Azores (BACA) strain genomes.</title>
        <authorList>
            <person name="Luz R."/>
            <person name="Cordeiro R."/>
            <person name="Fonseca A."/>
            <person name="Goncalves V."/>
        </authorList>
    </citation>
    <scope>NUCLEOTIDE SEQUENCE</scope>
    <source>
        <strain evidence="3">BACA0141</strain>
    </source>
</reference>
<dbReference type="EMBL" id="JAZBJZ010000090">
    <property type="protein sequence ID" value="MEE3718724.1"/>
    <property type="molecule type" value="Genomic_DNA"/>
</dbReference>